<organism evidence="1 2">
    <name type="scientific">Neophaeococcomyces mojaviensis</name>
    <dbReference type="NCBI Taxonomy" id="3383035"/>
    <lineage>
        <taxon>Eukaryota</taxon>
        <taxon>Fungi</taxon>
        <taxon>Dikarya</taxon>
        <taxon>Ascomycota</taxon>
        <taxon>Pezizomycotina</taxon>
        <taxon>Eurotiomycetes</taxon>
        <taxon>Chaetothyriomycetidae</taxon>
        <taxon>Chaetothyriales</taxon>
        <taxon>Chaetothyriales incertae sedis</taxon>
        <taxon>Neophaeococcomyces</taxon>
    </lineage>
</organism>
<keyword evidence="1" id="KW-0255">Endonuclease</keyword>
<protein>
    <submittedName>
        <fullName evidence="1">5'-flap endonuclease</fullName>
    </submittedName>
</protein>
<reference evidence="1" key="1">
    <citation type="submission" date="2022-10" db="EMBL/GenBank/DDBJ databases">
        <title>Culturing micro-colonial fungi from biological soil crusts in the Mojave desert and describing Neophaeococcomyces mojavensis, and introducing the new genera and species Taxawa tesnikishii.</title>
        <authorList>
            <person name="Kurbessoian T."/>
            <person name="Stajich J.E."/>
        </authorList>
    </citation>
    <scope>NUCLEOTIDE SEQUENCE</scope>
    <source>
        <strain evidence="1">JES_112</strain>
    </source>
</reference>
<dbReference type="Proteomes" id="UP001172386">
    <property type="component" value="Unassembled WGS sequence"/>
</dbReference>
<comment type="caution">
    <text evidence="1">The sequence shown here is derived from an EMBL/GenBank/DDBJ whole genome shotgun (WGS) entry which is preliminary data.</text>
</comment>
<sequence>MSHVICLSSSPPRVFARSPTRVELSSPVPSRSDAANGDKEPSKLYRPSARSGDGFSSSFTTARHVLGSRVGAENVPVHSPHKHKFKVAPSENHGVVGFQPAKFAKPLPTSTESPASIGTSLPKADWEDVPDCALIKILPSDLKKNKKPLRKAALNIKKAPARRTDWTPPRYATTWDESPDSKQADFGSGLAQFSHNEEDSSFERIANAKDGELTKRRRINLVRTTSDIPVLKPTAPKSGVKKINKSRSKSPAKKPLTITGLATSHYFGEEQEESTPMMQYLVSTQARMDEGEASGTFETKIKKKAAIKPNKVQPKSRLRSPETVLKTLESQEVIFASASQLVRDDSPTVLRDTLEAIRQSEEHLMSDPIPTQQTAPVSVESNTPKTGVSRFRGRRGLWLAADRDDDDALLHVDDAFDALVFKDVFAGKDALIEQTTTKPRSIRLDVASDRPKLMRNDSEVFDIDEVVTPTLVTSDWVFPSFVKRTYSTVSRPPSSERVKETRQAPQKPSILSTSAPAITKPTNPPLEKPLPTKPDYKNWSDEDLKKQLKGYGVKGMRKRENMIKRLEVCWAEIHGVEILPTQLPVKIPQHGDILSKVHDFAARPPAKAKKLRAKKNKDVNEEVAESAKTKRKKAQETSNNDKTSPKGFKNDAAATESVVDIDSIENLTMSDRVTGIRTFPDDDFLEPSTAAVKGTGVKAVTTQKQKSKPKPIQRLLTPPPTLPAREIPPSSPGFEDLPLTRNADTSSDIPSPQPSTFDSSLKSKILPALKYVDPQDKLRNHQTNLTWYDKVQMYDPIVLEDFTLWLNTEGFNAIGEDGEIDANEVKLWCEEMSVCCLWKGGWRGNKKDRGGD</sequence>
<evidence type="ECO:0000313" key="1">
    <source>
        <dbReference type="EMBL" id="KAJ9661961.1"/>
    </source>
</evidence>
<accession>A0ACC3AGX0</accession>
<keyword evidence="2" id="KW-1185">Reference proteome</keyword>
<dbReference type="EMBL" id="JAPDRQ010000019">
    <property type="protein sequence ID" value="KAJ9661961.1"/>
    <property type="molecule type" value="Genomic_DNA"/>
</dbReference>
<gene>
    <name evidence="1" type="primary">SLX4</name>
    <name evidence="1" type="ORF">H2198_001713</name>
</gene>
<keyword evidence="1" id="KW-0378">Hydrolase</keyword>
<proteinExistence type="predicted"/>
<name>A0ACC3AGX0_9EURO</name>
<evidence type="ECO:0000313" key="2">
    <source>
        <dbReference type="Proteomes" id="UP001172386"/>
    </source>
</evidence>
<keyword evidence="1" id="KW-0540">Nuclease</keyword>